<evidence type="ECO:0000256" key="5">
    <source>
        <dbReference type="HAMAP-Rule" id="MF_00651"/>
    </source>
</evidence>
<dbReference type="InterPro" id="IPR037027">
    <property type="entry name" value="YqgF/RNaseH-like_dom_sf"/>
</dbReference>
<dbReference type="EMBL" id="BAABGL010000018">
    <property type="protein sequence ID" value="GAA4393554.1"/>
    <property type="molecule type" value="Genomic_DNA"/>
</dbReference>
<dbReference type="NCBIfam" id="TIGR00250">
    <property type="entry name" value="RNAse_H_YqgF"/>
    <property type="match status" value="1"/>
</dbReference>
<dbReference type="Proteomes" id="UP001500642">
    <property type="component" value="Unassembled WGS sequence"/>
</dbReference>
<dbReference type="InterPro" id="IPR005227">
    <property type="entry name" value="YqgF"/>
</dbReference>
<sequence length="160" mass="16740">MAFRRGRRLGIDVGSVRVGIAQCDPDGILATPLDTVYRRDGDAAALRRIAALVAEVEPIELVAGQPRSLDGTARASADAALAFTEQIAGVTGLPVRLVDERFSTTEAHTVLQAVGRSARKRREIVDAVAAVVILQSAVDQEKSTGVPAGTLLHPAPEAPA</sequence>
<reference evidence="8" key="1">
    <citation type="journal article" date="2019" name="Int. J. Syst. Evol. Microbiol.">
        <title>The Global Catalogue of Microorganisms (GCM) 10K type strain sequencing project: providing services to taxonomists for standard genome sequencing and annotation.</title>
        <authorList>
            <consortium name="The Broad Institute Genomics Platform"/>
            <consortium name="The Broad Institute Genome Sequencing Center for Infectious Disease"/>
            <person name="Wu L."/>
            <person name="Ma J."/>
        </authorList>
    </citation>
    <scope>NUCLEOTIDE SEQUENCE [LARGE SCALE GENOMIC DNA]</scope>
    <source>
        <strain evidence="8">JCM 17808</strain>
    </source>
</reference>
<feature type="domain" description="YqgF/RNase H-like" evidence="6">
    <location>
        <begin position="6"/>
        <end position="107"/>
    </location>
</feature>
<dbReference type="InterPro" id="IPR012337">
    <property type="entry name" value="RNaseH-like_sf"/>
</dbReference>
<dbReference type="EC" id="3.1.-.-" evidence="5"/>
<dbReference type="SUPFAM" id="SSF53098">
    <property type="entry name" value="Ribonuclease H-like"/>
    <property type="match status" value="1"/>
</dbReference>
<accession>A0ABP8JNR7</accession>
<comment type="function">
    <text evidence="5">Could be a nuclease involved in processing of the 5'-end of pre-16S rRNA.</text>
</comment>
<dbReference type="PANTHER" id="PTHR33317:SF4">
    <property type="entry name" value="POLYNUCLEOTIDYL TRANSFERASE, RIBONUCLEASE H-LIKE SUPERFAMILY PROTEIN"/>
    <property type="match status" value="1"/>
</dbReference>
<comment type="caution">
    <text evidence="7">The sequence shown here is derived from an EMBL/GenBank/DDBJ whole genome shotgun (WGS) entry which is preliminary data.</text>
</comment>
<dbReference type="InterPro" id="IPR006641">
    <property type="entry name" value="YqgF/RNaseH-like_dom"/>
</dbReference>
<comment type="subcellular location">
    <subcellularLocation>
        <location evidence="5">Cytoplasm</location>
    </subcellularLocation>
</comment>
<keyword evidence="1 5" id="KW-0963">Cytoplasm</keyword>
<dbReference type="Pfam" id="PF03652">
    <property type="entry name" value="RuvX"/>
    <property type="match status" value="1"/>
</dbReference>
<evidence type="ECO:0000256" key="2">
    <source>
        <dbReference type="ARBA" id="ARBA00022517"/>
    </source>
</evidence>
<evidence type="ECO:0000313" key="8">
    <source>
        <dbReference type="Proteomes" id="UP001500642"/>
    </source>
</evidence>
<dbReference type="HAMAP" id="MF_00651">
    <property type="entry name" value="Nuclease_YqgF"/>
    <property type="match status" value="1"/>
</dbReference>
<protein>
    <recommendedName>
        <fullName evidence="5">Putative pre-16S rRNA nuclease</fullName>
        <ecNumber evidence="5">3.1.-.-</ecNumber>
    </recommendedName>
</protein>
<name>A0ABP8JNR7_9MICO</name>
<evidence type="ECO:0000256" key="3">
    <source>
        <dbReference type="ARBA" id="ARBA00022722"/>
    </source>
</evidence>
<keyword evidence="2 5" id="KW-0690">Ribosome biogenesis</keyword>
<keyword evidence="8" id="KW-1185">Reference proteome</keyword>
<evidence type="ECO:0000259" key="6">
    <source>
        <dbReference type="SMART" id="SM00732"/>
    </source>
</evidence>
<comment type="similarity">
    <text evidence="5">Belongs to the YqgF HJR family.</text>
</comment>
<proteinExistence type="inferred from homology"/>
<dbReference type="SMART" id="SM00732">
    <property type="entry name" value="YqgFc"/>
    <property type="match status" value="1"/>
</dbReference>
<dbReference type="Gene3D" id="3.30.420.140">
    <property type="entry name" value="YqgF/RNase H-like domain"/>
    <property type="match status" value="1"/>
</dbReference>
<organism evidence="7 8">
    <name type="scientific">Brevibacterium pityocampae</name>
    <dbReference type="NCBI Taxonomy" id="506594"/>
    <lineage>
        <taxon>Bacteria</taxon>
        <taxon>Bacillati</taxon>
        <taxon>Actinomycetota</taxon>
        <taxon>Actinomycetes</taxon>
        <taxon>Micrococcales</taxon>
        <taxon>Brevibacteriaceae</taxon>
        <taxon>Brevibacterium</taxon>
    </lineage>
</organism>
<keyword evidence="4 5" id="KW-0378">Hydrolase</keyword>
<dbReference type="CDD" id="cd16964">
    <property type="entry name" value="YqgF"/>
    <property type="match status" value="1"/>
</dbReference>
<dbReference type="PANTHER" id="PTHR33317">
    <property type="entry name" value="POLYNUCLEOTIDYL TRANSFERASE, RIBONUCLEASE H-LIKE SUPERFAMILY PROTEIN"/>
    <property type="match status" value="1"/>
</dbReference>
<evidence type="ECO:0000256" key="1">
    <source>
        <dbReference type="ARBA" id="ARBA00022490"/>
    </source>
</evidence>
<gene>
    <name evidence="7" type="primary">ruvX</name>
    <name evidence="7" type="ORF">GCM10023167_22650</name>
</gene>
<evidence type="ECO:0000256" key="4">
    <source>
        <dbReference type="ARBA" id="ARBA00022801"/>
    </source>
</evidence>
<keyword evidence="3 5" id="KW-0540">Nuclease</keyword>
<evidence type="ECO:0000313" key="7">
    <source>
        <dbReference type="EMBL" id="GAA4393554.1"/>
    </source>
</evidence>
<dbReference type="RefSeq" id="WP_345032186.1">
    <property type="nucleotide sequence ID" value="NZ_BAABGL010000018.1"/>
</dbReference>